<name>A0A8S1B7Z9_ARCPL</name>
<feature type="signal peptide" evidence="1">
    <location>
        <begin position="1"/>
        <end position="18"/>
    </location>
</feature>
<proteinExistence type="predicted"/>
<organism evidence="2 3">
    <name type="scientific">Arctia plantaginis</name>
    <name type="common">Wood tiger moth</name>
    <name type="synonym">Phalaena plantaginis</name>
    <dbReference type="NCBI Taxonomy" id="874455"/>
    <lineage>
        <taxon>Eukaryota</taxon>
        <taxon>Metazoa</taxon>
        <taxon>Ecdysozoa</taxon>
        <taxon>Arthropoda</taxon>
        <taxon>Hexapoda</taxon>
        <taxon>Insecta</taxon>
        <taxon>Pterygota</taxon>
        <taxon>Neoptera</taxon>
        <taxon>Endopterygota</taxon>
        <taxon>Lepidoptera</taxon>
        <taxon>Glossata</taxon>
        <taxon>Ditrysia</taxon>
        <taxon>Noctuoidea</taxon>
        <taxon>Erebidae</taxon>
        <taxon>Arctiinae</taxon>
        <taxon>Arctia</taxon>
    </lineage>
</organism>
<accession>A0A8S1B7Z9</accession>
<keyword evidence="1" id="KW-0732">Signal</keyword>
<keyword evidence="3" id="KW-1185">Reference proteome</keyword>
<feature type="chain" id="PRO_5035760825" description="Secreted protein" evidence="1">
    <location>
        <begin position="19"/>
        <end position="109"/>
    </location>
</feature>
<comment type="caution">
    <text evidence="2">The sequence shown here is derived from an EMBL/GenBank/DDBJ whole genome shotgun (WGS) entry which is preliminary data.</text>
</comment>
<gene>
    <name evidence="2" type="ORF">APLA_LOCUS16238</name>
</gene>
<protein>
    <recommendedName>
        <fullName evidence="4">Secreted protein</fullName>
    </recommendedName>
</protein>
<sequence>MDLRILYLTLSTLQVIHAYCSVSEVQCTYILNCVDQVDVSIYEFQNPPNGQYRDVECQPAVTYNGHHYYNVEFVFEQSDVSLEPKWVSEWNGYDLKLQALVLKSDALAS</sequence>
<evidence type="ECO:0000256" key="1">
    <source>
        <dbReference type="SAM" id="SignalP"/>
    </source>
</evidence>
<dbReference type="EMBL" id="CADEBC010000594">
    <property type="protein sequence ID" value="CAB3257887.1"/>
    <property type="molecule type" value="Genomic_DNA"/>
</dbReference>
<dbReference type="Proteomes" id="UP000494106">
    <property type="component" value="Unassembled WGS sequence"/>
</dbReference>
<evidence type="ECO:0000313" key="3">
    <source>
        <dbReference type="Proteomes" id="UP000494106"/>
    </source>
</evidence>
<evidence type="ECO:0008006" key="4">
    <source>
        <dbReference type="Google" id="ProtNLM"/>
    </source>
</evidence>
<dbReference type="AlphaFoldDB" id="A0A8S1B7Z9"/>
<reference evidence="2 3" key="1">
    <citation type="submission" date="2020-04" db="EMBL/GenBank/DDBJ databases">
        <authorList>
            <person name="Wallbank WR R."/>
            <person name="Pardo Diaz C."/>
            <person name="Kozak K."/>
            <person name="Martin S."/>
            <person name="Jiggins C."/>
            <person name="Moest M."/>
            <person name="Warren A I."/>
            <person name="Byers J.R.P. K."/>
            <person name="Montejo-Kovacevich G."/>
            <person name="Yen C E."/>
        </authorList>
    </citation>
    <scope>NUCLEOTIDE SEQUENCE [LARGE SCALE GENOMIC DNA]</scope>
</reference>
<evidence type="ECO:0000313" key="2">
    <source>
        <dbReference type="EMBL" id="CAB3257887.1"/>
    </source>
</evidence>